<dbReference type="Proteomes" id="UP000625568">
    <property type="component" value="Chromosome 1"/>
</dbReference>
<feature type="region of interest" description="Disordered" evidence="1">
    <location>
        <begin position="1"/>
        <end position="24"/>
    </location>
</feature>
<dbReference type="GeneID" id="93126316"/>
<evidence type="ECO:0000313" key="3">
    <source>
        <dbReference type="Proteomes" id="UP000625568"/>
    </source>
</evidence>
<dbReference type="EMBL" id="CP069482">
    <property type="protein sequence ID" value="QRO78595.1"/>
    <property type="molecule type" value="Genomic_DNA"/>
</dbReference>
<organism evidence="2 3">
    <name type="scientific">Burkholderia dolosa</name>
    <dbReference type="NCBI Taxonomy" id="152500"/>
    <lineage>
        <taxon>Bacteria</taxon>
        <taxon>Pseudomonadati</taxon>
        <taxon>Pseudomonadota</taxon>
        <taxon>Betaproteobacteria</taxon>
        <taxon>Burkholderiales</taxon>
        <taxon>Burkholderiaceae</taxon>
        <taxon>Burkholderia</taxon>
        <taxon>Burkholderia cepacia complex</taxon>
    </lineage>
</organism>
<protein>
    <submittedName>
        <fullName evidence="2">Uncharacterized protein</fullName>
    </submittedName>
</protein>
<accession>A0A892I666</accession>
<dbReference type="AlphaFoldDB" id="A0A892I666"/>
<evidence type="ECO:0000313" key="2">
    <source>
        <dbReference type="EMBL" id="QRO78595.1"/>
    </source>
</evidence>
<dbReference type="RefSeq" id="WP_158380485.1">
    <property type="nucleotide sequence ID" value="NZ_CABVPR010000009.1"/>
</dbReference>
<reference evidence="2 3" key="1">
    <citation type="submission" date="2021-02" db="EMBL/GenBank/DDBJ databases">
        <title>FDA dAtabase for Regulatory Grade micrObial Sequences (FDA-ARGOS): Supporting development and validation of Infectious Disease Dx tests.</title>
        <authorList>
            <person name="Minogue T."/>
            <person name="Wolcott M."/>
            <person name="Wasieloski L."/>
            <person name="Aguilar W."/>
            <person name="Moore D."/>
            <person name="Jaissle J."/>
            <person name="Tallon L."/>
            <person name="Sadzewicz L."/>
            <person name="Zhao X."/>
            <person name="Boylan J."/>
            <person name="Ott S."/>
            <person name="Bowen H."/>
            <person name="Vavikolanu K."/>
            <person name="Mehta A."/>
            <person name="Aluvathingal J."/>
            <person name="Nadendla S."/>
            <person name="Yan Y."/>
            <person name="Sichtig H."/>
        </authorList>
    </citation>
    <scope>NUCLEOTIDE SEQUENCE [LARGE SCALE GENOMIC DNA]</scope>
    <source>
        <strain evidence="2 3">FDAARGOS_1272</strain>
    </source>
</reference>
<gene>
    <name evidence="2" type="ORF">I6K02_06765</name>
</gene>
<name>A0A892I666_9BURK</name>
<keyword evidence="3" id="KW-1185">Reference proteome</keyword>
<sequence>MPTLVFPRRTALNPRKPDSPLERMPACRPIEPFDVTMRAGNVVSMKNSKEKYDIARLTVASATNCADADRYVAAARARRYEEGGTVRVERRTAGTCRRCCPDPSSRASHPTVLRLLHCACRRTADHFPDRTVGERRV</sequence>
<evidence type="ECO:0000256" key="1">
    <source>
        <dbReference type="SAM" id="MobiDB-lite"/>
    </source>
</evidence>
<proteinExistence type="predicted"/>